<name>A0A9P6GYF1_9MICR</name>
<organism evidence="1 2">
    <name type="scientific">Nosema granulosis</name>
    <dbReference type="NCBI Taxonomy" id="83296"/>
    <lineage>
        <taxon>Eukaryota</taxon>
        <taxon>Fungi</taxon>
        <taxon>Fungi incertae sedis</taxon>
        <taxon>Microsporidia</taxon>
        <taxon>Nosematidae</taxon>
        <taxon>Nosema</taxon>
    </lineage>
</organism>
<accession>A0A9P6GYF1</accession>
<keyword evidence="2" id="KW-1185">Reference proteome</keyword>
<dbReference type="OrthoDB" id="2199341at2759"/>
<protein>
    <submittedName>
        <fullName evidence="1">Uncharacterized protein</fullName>
    </submittedName>
</protein>
<dbReference type="AlphaFoldDB" id="A0A9P6GYF1"/>
<dbReference type="EMBL" id="SBJO01000095">
    <property type="protein sequence ID" value="KAF9763155.1"/>
    <property type="molecule type" value="Genomic_DNA"/>
</dbReference>
<proteinExistence type="predicted"/>
<evidence type="ECO:0000313" key="1">
    <source>
        <dbReference type="EMBL" id="KAF9763155.1"/>
    </source>
</evidence>
<comment type="caution">
    <text evidence="1">The sequence shown here is derived from an EMBL/GenBank/DDBJ whole genome shotgun (WGS) entry which is preliminary data.</text>
</comment>
<reference evidence="1 2" key="1">
    <citation type="journal article" date="2020" name="Genome Biol. Evol.">
        <title>Comparative genomics of strictly vertically transmitted, feminizing microsporidia endosymbionts of amphipod crustaceans.</title>
        <authorList>
            <person name="Cormier A."/>
            <person name="Chebbi M.A."/>
            <person name="Giraud I."/>
            <person name="Wattier R."/>
            <person name="Teixeira M."/>
            <person name="Gilbert C."/>
            <person name="Rigaud T."/>
            <person name="Cordaux R."/>
        </authorList>
    </citation>
    <scope>NUCLEOTIDE SEQUENCE [LARGE SCALE GENOMIC DNA]</scope>
    <source>
        <strain evidence="1 2">Ou3-Ou53</strain>
    </source>
</reference>
<sequence length="522" mass="60504">MTESFMTITKLIFEENQKAIKETIANSLYLSIPSEFLSFSIAIDLISLCEAHPKQIQEIIQDYIGFKNLLRELIKMEIMEVYTKEKIEHVQMIIFKDLFDVTIDLFNTPILALHTDIRDVLSIIQPKYNIIAKNPDLVSAEQTYEVISKVSVSINTLRGKISTIGEKTEQTSSFFSCMNRSCSDKTYLFKLKSISYAFMDTKRTFTFKTNVSTSTCFKCKTNLVEIIKKRRFKKLYTFMITDTEFNLRGESEVNLVSEEECVTKDVFLVGHLIRTNKGTPLFSLISAGFIEDIENGGKKIARVELNSRGKLEDDLLKITSLYFSSFKELCTIEDTLLFIILNIINQSNTKVLLFTSDPVYASRCSQNILRNQGLYRKICYDHKRFKEPSGICIRAYDEGLIKKIAVDHVFNLSICNFLDYKYNPPPNEDIEININPSYKTLFNNTMYSSQVEILPFSSIYSDYTPIQHLFLTFRESYKGVIEPERLFNTLLSLYKSIEEIMQGEKEEQYADFILRHFKDKLI</sequence>
<dbReference type="Proteomes" id="UP000740883">
    <property type="component" value="Unassembled WGS sequence"/>
</dbReference>
<evidence type="ECO:0000313" key="2">
    <source>
        <dbReference type="Proteomes" id="UP000740883"/>
    </source>
</evidence>
<gene>
    <name evidence="1" type="ORF">NGRA_1469</name>
</gene>